<dbReference type="EC" id="3.1.26.3" evidence="9"/>
<evidence type="ECO:0000313" key="13">
    <source>
        <dbReference type="Proteomes" id="UP000824260"/>
    </source>
</evidence>
<comment type="cofactor">
    <cofactor evidence="9">
        <name>Mg(2+)</name>
        <dbReference type="ChEBI" id="CHEBI:18420"/>
    </cofactor>
</comment>
<comment type="catalytic activity">
    <reaction evidence="1 9">
        <text>Endonucleolytic cleavage to 5'-phosphomonoester.</text>
        <dbReference type="EC" id="3.1.26.3"/>
    </reaction>
</comment>
<dbReference type="CDD" id="cd00593">
    <property type="entry name" value="RIBOc"/>
    <property type="match status" value="1"/>
</dbReference>
<dbReference type="AlphaFoldDB" id="A0A9D0ZK64"/>
<organism evidence="12 13">
    <name type="scientific">Candidatus Pullichristensenella stercorigallinarum</name>
    <dbReference type="NCBI Taxonomy" id="2840909"/>
    <lineage>
        <taxon>Bacteria</taxon>
        <taxon>Bacillati</taxon>
        <taxon>Bacillota</taxon>
        <taxon>Clostridia</taxon>
        <taxon>Candidatus Pullichristensenella</taxon>
    </lineage>
</organism>
<evidence type="ECO:0000259" key="11">
    <source>
        <dbReference type="PROSITE" id="PS50142"/>
    </source>
</evidence>
<comment type="subcellular location">
    <subcellularLocation>
        <location evidence="9">Cytoplasm</location>
    </subcellularLocation>
</comment>
<dbReference type="Pfam" id="PF14622">
    <property type="entry name" value="Ribonucleas_3_3"/>
    <property type="match status" value="1"/>
</dbReference>
<evidence type="ECO:0000256" key="5">
    <source>
        <dbReference type="ARBA" id="ARBA00022722"/>
    </source>
</evidence>
<dbReference type="GO" id="GO:0046872">
    <property type="term" value="F:metal ion binding"/>
    <property type="evidence" value="ECO:0007669"/>
    <property type="project" value="UniProtKB-KW"/>
</dbReference>
<comment type="function">
    <text evidence="9">Digests double-stranded RNA. Involved in the processing of primary rRNA transcript to yield the immediate precursors to the large and small rRNAs (23S and 16S). Processes some mRNAs, and tRNAs when they are encoded in the rRNA operon. Processes pre-crRNA and tracrRNA of type II CRISPR loci if present in the organism.</text>
</comment>
<keyword evidence="9" id="KW-0819">tRNA processing</keyword>
<dbReference type="SUPFAM" id="SSF69065">
    <property type="entry name" value="RNase III domain-like"/>
    <property type="match status" value="1"/>
</dbReference>
<dbReference type="InterPro" id="IPR000999">
    <property type="entry name" value="RNase_III_dom"/>
</dbReference>
<comment type="subunit">
    <text evidence="9">Homodimer.</text>
</comment>
<dbReference type="GO" id="GO:0005737">
    <property type="term" value="C:cytoplasm"/>
    <property type="evidence" value="ECO:0007669"/>
    <property type="project" value="UniProtKB-SubCell"/>
</dbReference>
<evidence type="ECO:0000256" key="7">
    <source>
        <dbReference type="ARBA" id="ARBA00022801"/>
    </source>
</evidence>
<evidence type="ECO:0000256" key="4">
    <source>
        <dbReference type="ARBA" id="ARBA00022664"/>
    </source>
</evidence>
<dbReference type="InterPro" id="IPR011907">
    <property type="entry name" value="RNase_III"/>
</dbReference>
<keyword evidence="4 9" id="KW-0507">mRNA processing</keyword>
<evidence type="ECO:0000256" key="2">
    <source>
        <dbReference type="ARBA" id="ARBA00010183"/>
    </source>
</evidence>
<keyword evidence="9" id="KW-0963">Cytoplasm</keyword>
<dbReference type="SMART" id="SM00358">
    <property type="entry name" value="DSRM"/>
    <property type="match status" value="1"/>
</dbReference>
<dbReference type="GO" id="GO:0004525">
    <property type="term" value="F:ribonuclease III activity"/>
    <property type="evidence" value="ECO:0007669"/>
    <property type="project" value="UniProtKB-UniRule"/>
</dbReference>
<keyword evidence="9" id="KW-0460">Magnesium</keyword>
<protein>
    <recommendedName>
        <fullName evidence="9">Ribonuclease 3</fullName>
        <ecNumber evidence="9">3.1.26.3</ecNumber>
    </recommendedName>
    <alternativeName>
        <fullName evidence="9">Ribonuclease III</fullName>
        <shortName evidence="9">RNase III</shortName>
    </alternativeName>
</protein>
<dbReference type="Gene3D" id="1.10.1520.10">
    <property type="entry name" value="Ribonuclease III domain"/>
    <property type="match status" value="1"/>
</dbReference>
<evidence type="ECO:0000259" key="10">
    <source>
        <dbReference type="PROSITE" id="PS50137"/>
    </source>
</evidence>
<dbReference type="FunFam" id="1.10.1520.10:FF:000001">
    <property type="entry name" value="Ribonuclease 3"/>
    <property type="match status" value="1"/>
</dbReference>
<reference evidence="12" key="1">
    <citation type="submission" date="2020-10" db="EMBL/GenBank/DDBJ databases">
        <authorList>
            <person name="Gilroy R."/>
        </authorList>
    </citation>
    <scope>NUCLEOTIDE SEQUENCE</scope>
    <source>
        <strain evidence="12">ChiSjej6B24-2974</strain>
    </source>
</reference>
<dbReference type="EMBL" id="DVFZ01000014">
    <property type="protein sequence ID" value="HIQ81746.1"/>
    <property type="molecule type" value="Genomic_DNA"/>
</dbReference>
<dbReference type="Gene3D" id="3.30.160.20">
    <property type="match status" value="1"/>
</dbReference>
<dbReference type="GO" id="GO:0006397">
    <property type="term" value="P:mRNA processing"/>
    <property type="evidence" value="ECO:0007669"/>
    <property type="project" value="UniProtKB-UniRule"/>
</dbReference>
<evidence type="ECO:0000256" key="8">
    <source>
        <dbReference type="ARBA" id="ARBA00022884"/>
    </source>
</evidence>
<dbReference type="PROSITE" id="PS50137">
    <property type="entry name" value="DS_RBD"/>
    <property type="match status" value="1"/>
</dbReference>
<dbReference type="GO" id="GO:0010468">
    <property type="term" value="P:regulation of gene expression"/>
    <property type="evidence" value="ECO:0007669"/>
    <property type="project" value="TreeGrafter"/>
</dbReference>
<feature type="domain" description="RNase III" evidence="11">
    <location>
        <begin position="1"/>
        <end position="127"/>
    </location>
</feature>
<accession>A0A9D0ZK64</accession>
<name>A0A9D0ZK64_9FIRM</name>
<dbReference type="PANTHER" id="PTHR11207">
    <property type="entry name" value="RIBONUCLEASE III"/>
    <property type="match status" value="1"/>
</dbReference>
<dbReference type="NCBIfam" id="TIGR02191">
    <property type="entry name" value="RNaseIII"/>
    <property type="match status" value="1"/>
</dbReference>
<feature type="active site" evidence="9">
    <location>
        <position position="44"/>
    </location>
</feature>
<dbReference type="HAMAP" id="MF_00104">
    <property type="entry name" value="RNase_III"/>
    <property type="match status" value="1"/>
</dbReference>
<dbReference type="InterPro" id="IPR036389">
    <property type="entry name" value="RNase_III_sf"/>
</dbReference>
<dbReference type="GO" id="GO:0003725">
    <property type="term" value="F:double-stranded RNA binding"/>
    <property type="evidence" value="ECO:0007669"/>
    <property type="project" value="TreeGrafter"/>
</dbReference>
<keyword evidence="6 9" id="KW-0255">Endonuclease</keyword>
<dbReference type="PROSITE" id="PS00517">
    <property type="entry name" value="RNASE_3_1"/>
    <property type="match status" value="1"/>
</dbReference>
<reference evidence="12" key="2">
    <citation type="journal article" date="2021" name="PeerJ">
        <title>Extensive microbial diversity within the chicken gut microbiome revealed by metagenomics and culture.</title>
        <authorList>
            <person name="Gilroy R."/>
            <person name="Ravi A."/>
            <person name="Getino M."/>
            <person name="Pursley I."/>
            <person name="Horton D.L."/>
            <person name="Alikhan N.F."/>
            <person name="Baker D."/>
            <person name="Gharbi K."/>
            <person name="Hall N."/>
            <person name="Watson M."/>
            <person name="Adriaenssens E.M."/>
            <person name="Foster-Nyarko E."/>
            <person name="Jarju S."/>
            <person name="Secka A."/>
            <person name="Antonio M."/>
            <person name="Oren A."/>
            <person name="Chaudhuri R.R."/>
            <person name="La Ragione R."/>
            <person name="Hildebrand F."/>
            <person name="Pallen M.J."/>
        </authorList>
    </citation>
    <scope>NUCLEOTIDE SEQUENCE</scope>
    <source>
        <strain evidence="12">ChiSjej6B24-2974</strain>
    </source>
</reference>
<dbReference type="GO" id="GO:0019843">
    <property type="term" value="F:rRNA binding"/>
    <property type="evidence" value="ECO:0007669"/>
    <property type="project" value="UniProtKB-KW"/>
</dbReference>
<dbReference type="Proteomes" id="UP000824260">
    <property type="component" value="Unassembled WGS sequence"/>
</dbReference>
<evidence type="ECO:0000256" key="9">
    <source>
        <dbReference type="HAMAP-Rule" id="MF_00104"/>
    </source>
</evidence>
<feature type="binding site" evidence="9">
    <location>
        <position position="40"/>
    </location>
    <ligand>
        <name>Mg(2+)</name>
        <dbReference type="ChEBI" id="CHEBI:18420"/>
    </ligand>
</feature>
<keyword evidence="8 9" id="KW-0694">RNA-binding</keyword>
<dbReference type="InterPro" id="IPR014720">
    <property type="entry name" value="dsRBD_dom"/>
</dbReference>
<feature type="binding site" evidence="9">
    <location>
        <position position="116"/>
    </location>
    <ligand>
        <name>Mg(2+)</name>
        <dbReference type="ChEBI" id="CHEBI:18420"/>
    </ligand>
</feature>
<keyword evidence="5 9" id="KW-0540">Nuclease</keyword>
<proteinExistence type="inferred from homology"/>
<dbReference type="PROSITE" id="PS50142">
    <property type="entry name" value="RNASE_3_2"/>
    <property type="match status" value="1"/>
</dbReference>
<feature type="binding site" evidence="9">
    <location>
        <position position="113"/>
    </location>
    <ligand>
        <name>Mg(2+)</name>
        <dbReference type="ChEBI" id="CHEBI:18420"/>
    </ligand>
</feature>
<dbReference type="PANTHER" id="PTHR11207:SF0">
    <property type="entry name" value="RIBONUCLEASE 3"/>
    <property type="match status" value="1"/>
</dbReference>
<dbReference type="SUPFAM" id="SSF54768">
    <property type="entry name" value="dsRNA-binding domain-like"/>
    <property type="match status" value="1"/>
</dbReference>
<evidence type="ECO:0000313" key="12">
    <source>
        <dbReference type="EMBL" id="HIQ81746.1"/>
    </source>
</evidence>
<evidence type="ECO:0000256" key="6">
    <source>
        <dbReference type="ARBA" id="ARBA00022759"/>
    </source>
</evidence>
<comment type="caution">
    <text evidence="12">The sequence shown here is derived from an EMBL/GenBank/DDBJ whole genome shotgun (WGS) entry which is preliminary data.</text>
</comment>
<feature type="active site" evidence="9">
    <location>
        <position position="116"/>
    </location>
</feature>
<gene>
    <name evidence="9 12" type="primary">rnc</name>
    <name evidence="12" type="ORF">IAA52_01450</name>
</gene>
<dbReference type="SMART" id="SM00535">
    <property type="entry name" value="RIBOc"/>
    <property type="match status" value="1"/>
</dbReference>
<evidence type="ECO:0000256" key="1">
    <source>
        <dbReference type="ARBA" id="ARBA00000109"/>
    </source>
</evidence>
<evidence type="ECO:0000256" key="3">
    <source>
        <dbReference type="ARBA" id="ARBA00022552"/>
    </source>
</evidence>
<keyword evidence="7 9" id="KW-0378">Hydrolase</keyword>
<dbReference type="GO" id="GO:0006364">
    <property type="term" value="P:rRNA processing"/>
    <property type="evidence" value="ECO:0007669"/>
    <property type="project" value="UniProtKB-UniRule"/>
</dbReference>
<dbReference type="Pfam" id="PF00035">
    <property type="entry name" value="dsrm"/>
    <property type="match status" value="1"/>
</dbReference>
<keyword evidence="9" id="KW-0479">Metal-binding</keyword>
<sequence length="225" mass="24830">MERLQEKLGYRFRDRTLLATALTHPSFGSDHHVAHYQRLEFLGDAVLELVVSQYLYQSLPDVPEGTLTRMRAHAVREEALFQAARRLELGRLVRLSVGEERTGGREKPSILADVAEAVFAAVYLDGGLEAARRVILVSLGELLDIRSLSDCLDEKSRLQEAMQKRGAMPRYVFVSCEGPAHAPTFRYQVLEGDTLLGEGTGASKQLAQQAAAKNALQKLGADHCG</sequence>
<dbReference type="CDD" id="cd10845">
    <property type="entry name" value="DSRM_RNAse_III_family"/>
    <property type="match status" value="1"/>
</dbReference>
<dbReference type="GO" id="GO:0008033">
    <property type="term" value="P:tRNA processing"/>
    <property type="evidence" value="ECO:0007669"/>
    <property type="project" value="UniProtKB-KW"/>
</dbReference>
<keyword evidence="3 9" id="KW-0698">rRNA processing</keyword>
<feature type="domain" description="DRBM" evidence="10">
    <location>
        <begin position="153"/>
        <end position="221"/>
    </location>
</feature>
<comment type="similarity">
    <text evidence="2">Belongs to the ribonuclease III family.</text>
</comment>
<keyword evidence="9" id="KW-0699">rRNA-binding</keyword>